<sequence>MDGAPSASRDRSCGGIVRAWPTRALLALLALVVGLRWYRSNRALPAAFARCDHIFPVLVGTHHKTGTVLLQHILKEVCPLLGWRCTFNDVPTRCPSPEAARAAGLHLCFNQHGVRFKLASGAPHRFIHAVRDPLEAVLSGYQYHLKTTERWARRVDKRYNGTSYREYLNSLPLREGLRAEVKHAMRDSLKTMPRLTNRTAGTTAHLSPLLASCLLPSSLHRHPPTSPTRAAPLFRSQSVSSHASSGGLLCRLGGDYRPAHNVYAKNKPLRYNRHVSNASSARDQLRRMLRDMPDVYKQLQKVRRRINYPLVGREGAL</sequence>
<dbReference type="SUPFAM" id="SSF52540">
    <property type="entry name" value="P-loop containing nucleoside triphosphate hydrolases"/>
    <property type="match status" value="1"/>
</dbReference>
<accession>A0AB34K9F1</accession>
<dbReference type="AlphaFoldDB" id="A0AB34K9F1"/>
<evidence type="ECO:0008006" key="3">
    <source>
        <dbReference type="Google" id="ProtNLM"/>
    </source>
</evidence>
<dbReference type="Gene3D" id="3.40.50.300">
    <property type="entry name" value="P-loop containing nucleotide triphosphate hydrolases"/>
    <property type="match status" value="1"/>
</dbReference>
<gene>
    <name evidence="1" type="ORF">AB1Y20_001837</name>
</gene>
<keyword evidence="2" id="KW-1185">Reference proteome</keyword>
<name>A0AB34K9F1_PRYPA</name>
<protein>
    <recommendedName>
        <fullName evidence="3">Protein-tyrosine sulfotransferase</fullName>
    </recommendedName>
</protein>
<evidence type="ECO:0000313" key="1">
    <source>
        <dbReference type="EMBL" id="KAL1530946.1"/>
    </source>
</evidence>
<proteinExistence type="predicted"/>
<evidence type="ECO:0000313" key="2">
    <source>
        <dbReference type="Proteomes" id="UP001515480"/>
    </source>
</evidence>
<dbReference type="Proteomes" id="UP001515480">
    <property type="component" value="Unassembled WGS sequence"/>
</dbReference>
<dbReference type="EMBL" id="JBGBPQ010000001">
    <property type="protein sequence ID" value="KAL1530946.1"/>
    <property type="molecule type" value="Genomic_DNA"/>
</dbReference>
<organism evidence="1 2">
    <name type="scientific">Prymnesium parvum</name>
    <name type="common">Toxic golden alga</name>
    <dbReference type="NCBI Taxonomy" id="97485"/>
    <lineage>
        <taxon>Eukaryota</taxon>
        <taxon>Haptista</taxon>
        <taxon>Haptophyta</taxon>
        <taxon>Prymnesiophyceae</taxon>
        <taxon>Prymnesiales</taxon>
        <taxon>Prymnesiaceae</taxon>
        <taxon>Prymnesium</taxon>
    </lineage>
</organism>
<reference evidence="1 2" key="1">
    <citation type="journal article" date="2024" name="Science">
        <title>Giant polyketide synthase enzymes in the biosynthesis of giant marine polyether toxins.</title>
        <authorList>
            <person name="Fallon T.R."/>
            <person name="Shende V.V."/>
            <person name="Wierzbicki I.H."/>
            <person name="Pendleton A.L."/>
            <person name="Watervoot N.F."/>
            <person name="Auber R.P."/>
            <person name="Gonzalez D.J."/>
            <person name="Wisecaver J.H."/>
            <person name="Moore B.S."/>
        </authorList>
    </citation>
    <scope>NUCLEOTIDE SEQUENCE [LARGE SCALE GENOMIC DNA]</scope>
    <source>
        <strain evidence="1 2">12B1</strain>
    </source>
</reference>
<comment type="caution">
    <text evidence="1">The sequence shown here is derived from an EMBL/GenBank/DDBJ whole genome shotgun (WGS) entry which is preliminary data.</text>
</comment>
<dbReference type="InterPro" id="IPR027417">
    <property type="entry name" value="P-loop_NTPase"/>
</dbReference>